<dbReference type="AlphaFoldDB" id="A0A162M763"/>
<dbReference type="RefSeq" id="WP_068749216.1">
    <property type="nucleotide sequence ID" value="NZ_LOHZ01000043.1"/>
</dbReference>
<dbReference type="EMBL" id="LOHZ01000043">
    <property type="protein sequence ID" value="KYO64363.1"/>
    <property type="molecule type" value="Genomic_DNA"/>
</dbReference>
<accession>A0A162M763</accession>
<organism evidence="1 2">
    <name type="scientific">Thermovenabulum gondwanense</name>
    <dbReference type="NCBI Taxonomy" id="520767"/>
    <lineage>
        <taxon>Bacteria</taxon>
        <taxon>Bacillati</taxon>
        <taxon>Bacillota</taxon>
        <taxon>Clostridia</taxon>
        <taxon>Thermosediminibacterales</taxon>
        <taxon>Thermosediminibacteraceae</taxon>
        <taxon>Thermovenabulum</taxon>
    </lineage>
</organism>
<dbReference type="STRING" id="520767.ATZ99_21230"/>
<keyword evidence="2" id="KW-1185">Reference proteome</keyword>
<name>A0A162M763_9FIRM</name>
<evidence type="ECO:0000313" key="1">
    <source>
        <dbReference type="EMBL" id="KYO64363.1"/>
    </source>
</evidence>
<evidence type="ECO:0000313" key="2">
    <source>
        <dbReference type="Proteomes" id="UP000075737"/>
    </source>
</evidence>
<reference evidence="1 2" key="1">
    <citation type="submission" date="2015-12" db="EMBL/GenBank/DDBJ databases">
        <title>Draft genome of Thermovenabulum gondwanense isolated from a red thermophilic microbial mat colonisisng an outflow channel of a bore well.</title>
        <authorList>
            <person name="Patel B.K."/>
        </authorList>
    </citation>
    <scope>NUCLEOTIDE SEQUENCE [LARGE SCALE GENOMIC DNA]</scope>
    <source>
        <strain evidence="1 2">R270</strain>
    </source>
</reference>
<comment type="caution">
    <text evidence="1">The sequence shown here is derived from an EMBL/GenBank/DDBJ whole genome shotgun (WGS) entry which is preliminary data.</text>
</comment>
<sequence>MRGIFENTLKPVDLIRADELKSILCFLMMGRGGCCGGYGGHYGHSAGRHDHYGTGDNGEYAIDPVCGMRLSLYG</sequence>
<proteinExistence type="predicted"/>
<dbReference type="Proteomes" id="UP000075737">
    <property type="component" value="Unassembled WGS sequence"/>
</dbReference>
<gene>
    <name evidence="1" type="ORF">ATZ99_21230</name>
</gene>
<protein>
    <submittedName>
        <fullName evidence="1">Uncharacterized protein</fullName>
    </submittedName>
</protein>